<evidence type="ECO:0000313" key="1">
    <source>
        <dbReference type="EMBL" id="KZV82664.1"/>
    </source>
</evidence>
<gene>
    <name evidence="1" type="ORF">EXIGLDRAFT_778306</name>
</gene>
<evidence type="ECO:0008006" key="3">
    <source>
        <dbReference type="Google" id="ProtNLM"/>
    </source>
</evidence>
<sequence>MLDKYTIILRGEPFTLYGDQIEFDGPNYFTNLFLGDFAESQTRVVELSRSPLLFRILVEYMSGYEVLPLQPASIPPTMSLEMALQNLERTASSVFSVVSKEKPQYVVHLLTLERSGTLV</sequence>
<evidence type="ECO:0000313" key="2">
    <source>
        <dbReference type="Proteomes" id="UP000077266"/>
    </source>
</evidence>
<dbReference type="STRING" id="1314781.A0A165CL26"/>
<dbReference type="EMBL" id="KV426309">
    <property type="protein sequence ID" value="KZV82664.1"/>
    <property type="molecule type" value="Genomic_DNA"/>
</dbReference>
<keyword evidence="2" id="KW-1185">Reference proteome</keyword>
<name>A0A165CL26_EXIGL</name>
<dbReference type="AlphaFoldDB" id="A0A165CL26"/>
<dbReference type="Proteomes" id="UP000077266">
    <property type="component" value="Unassembled WGS sequence"/>
</dbReference>
<protein>
    <recommendedName>
        <fullName evidence="3">BTB domain-containing protein</fullName>
    </recommendedName>
</protein>
<reference evidence="1 2" key="1">
    <citation type="journal article" date="2016" name="Mol. Biol. Evol.">
        <title>Comparative Genomics of Early-Diverging Mushroom-Forming Fungi Provides Insights into the Origins of Lignocellulose Decay Capabilities.</title>
        <authorList>
            <person name="Nagy L.G."/>
            <person name="Riley R."/>
            <person name="Tritt A."/>
            <person name="Adam C."/>
            <person name="Daum C."/>
            <person name="Floudas D."/>
            <person name="Sun H."/>
            <person name="Yadav J.S."/>
            <person name="Pangilinan J."/>
            <person name="Larsson K.H."/>
            <person name="Matsuura K."/>
            <person name="Barry K."/>
            <person name="Labutti K."/>
            <person name="Kuo R."/>
            <person name="Ohm R.A."/>
            <person name="Bhattacharya S.S."/>
            <person name="Shirouzu T."/>
            <person name="Yoshinaga Y."/>
            <person name="Martin F.M."/>
            <person name="Grigoriev I.V."/>
            <person name="Hibbett D.S."/>
        </authorList>
    </citation>
    <scope>NUCLEOTIDE SEQUENCE [LARGE SCALE GENOMIC DNA]</scope>
    <source>
        <strain evidence="1 2">HHB12029</strain>
    </source>
</reference>
<organism evidence="1 2">
    <name type="scientific">Exidia glandulosa HHB12029</name>
    <dbReference type="NCBI Taxonomy" id="1314781"/>
    <lineage>
        <taxon>Eukaryota</taxon>
        <taxon>Fungi</taxon>
        <taxon>Dikarya</taxon>
        <taxon>Basidiomycota</taxon>
        <taxon>Agaricomycotina</taxon>
        <taxon>Agaricomycetes</taxon>
        <taxon>Auriculariales</taxon>
        <taxon>Exidiaceae</taxon>
        <taxon>Exidia</taxon>
    </lineage>
</organism>
<dbReference type="InParanoid" id="A0A165CL26"/>
<proteinExistence type="predicted"/>
<dbReference type="OrthoDB" id="2370221at2759"/>
<accession>A0A165CL26</accession>